<dbReference type="EMBL" id="JXTB01000070">
    <property type="protein sequence ID" value="PON67575.1"/>
    <property type="molecule type" value="Genomic_DNA"/>
</dbReference>
<organism evidence="1 2">
    <name type="scientific">Parasponia andersonii</name>
    <name type="common">Sponia andersonii</name>
    <dbReference type="NCBI Taxonomy" id="3476"/>
    <lineage>
        <taxon>Eukaryota</taxon>
        <taxon>Viridiplantae</taxon>
        <taxon>Streptophyta</taxon>
        <taxon>Embryophyta</taxon>
        <taxon>Tracheophyta</taxon>
        <taxon>Spermatophyta</taxon>
        <taxon>Magnoliopsida</taxon>
        <taxon>eudicotyledons</taxon>
        <taxon>Gunneridae</taxon>
        <taxon>Pentapetalae</taxon>
        <taxon>rosids</taxon>
        <taxon>fabids</taxon>
        <taxon>Rosales</taxon>
        <taxon>Cannabaceae</taxon>
        <taxon>Parasponia</taxon>
    </lineage>
</organism>
<name>A0A2P5D2W8_PARAD</name>
<keyword evidence="2" id="KW-1185">Reference proteome</keyword>
<proteinExistence type="predicted"/>
<protein>
    <submittedName>
        <fullName evidence="1">Uncharacterized protein</fullName>
    </submittedName>
</protein>
<evidence type="ECO:0000313" key="2">
    <source>
        <dbReference type="Proteomes" id="UP000237105"/>
    </source>
</evidence>
<comment type="caution">
    <text evidence="1">The sequence shown here is derived from an EMBL/GenBank/DDBJ whole genome shotgun (WGS) entry which is preliminary data.</text>
</comment>
<evidence type="ECO:0000313" key="1">
    <source>
        <dbReference type="EMBL" id="PON67575.1"/>
    </source>
</evidence>
<gene>
    <name evidence="1" type="ORF">PanWU01x14_102120</name>
</gene>
<dbReference type="OrthoDB" id="75710at2759"/>
<reference evidence="2" key="1">
    <citation type="submission" date="2016-06" db="EMBL/GenBank/DDBJ databases">
        <title>Parallel loss of symbiosis genes in relatives of nitrogen-fixing non-legume Parasponia.</title>
        <authorList>
            <person name="Van Velzen R."/>
            <person name="Holmer R."/>
            <person name="Bu F."/>
            <person name="Rutten L."/>
            <person name="Van Zeijl A."/>
            <person name="Liu W."/>
            <person name="Santuari L."/>
            <person name="Cao Q."/>
            <person name="Sharma T."/>
            <person name="Shen D."/>
            <person name="Roswanjaya Y."/>
            <person name="Wardhani T."/>
            <person name="Kalhor M.S."/>
            <person name="Jansen J."/>
            <person name="Van den Hoogen J."/>
            <person name="Gungor B."/>
            <person name="Hartog M."/>
            <person name="Hontelez J."/>
            <person name="Verver J."/>
            <person name="Yang W.-C."/>
            <person name="Schijlen E."/>
            <person name="Repin R."/>
            <person name="Schilthuizen M."/>
            <person name="Schranz E."/>
            <person name="Heidstra R."/>
            <person name="Miyata K."/>
            <person name="Fedorova E."/>
            <person name="Kohlen W."/>
            <person name="Bisseling T."/>
            <person name="Smit S."/>
            <person name="Geurts R."/>
        </authorList>
    </citation>
    <scope>NUCLEOTIDE SEQUENCE [LARGE SCALE GENOMIC DNA]</scope>
    <source>
        <strain evidence="2">cv. WU1-14</strain>
    </source>
</reference>
<dbReference type="Proteomes" id="UP000237105">
    <property type="component" value="Unassembled WGS sequence"/>
</dbReference>
<dbReference type="AlphaFoldDB" id="A0A2P5D2W8"/>
<accession>A0A2P5D2W8</accession>
<sequence>MEGSRGLLERERERSFIENGSKLLEELITSCKDKRRCNPIRNFSAEQVIEATNYFQSHGIDDYNSQWNKGTLDNRPVLIKKYNRGIRNIGNGSCRDIEISS</sequence>